<dbReference type="OrthoDB" id="1521973at2"/>
<dbReference type="InterPro" id="IPR051309">
    <property type="entry name" value="ABCF_ATPase"/>
</dbReference>
<name>A0A521B2U8_SACCC</name>
<sequence>MVSVNQLSVEFGGFTLFSDVTFLVNPKDKIGLAGKNGAGKSTLLKILAGVQTPSSGTLSCPKDIKVGYLPQHMKHNDTGTVWDEVEKAFGQLKKLEDDIAKLNIELAERTDYESEHYLDLIHQLSDKNDRISMLGGANYAADIEVTLKGLGFERNDFNRPTSEFSGGWRMRVQLARILLQKPDLFLLDEPTNHLDIESIQWFEDFLKNYGGAVVLVSHDRAFLDNITKRTIEIEMGKIYDYKASYSKYVELRKERKEQQMAAFRNQQKMIEDTEKFIERFRYQATKAVQVQSRIKQLSKVDRIEVDPSDNASLRIKFPPAPHSGVITLQGNQVSKSYGKHQVLNQIDFTIERGEKVAFIGRNGEGKTTMARMIMEEVDYTGELKLGHQVKIGYFAQNQADLLDESLSVLETIDHVAVGDIRLKMRDLLGAFMFSGETVEKKVSVLSGGERTRLAMVKLLLEPVNFLILDEPTNHLDIRSKELLKQAVKDFDGTVVVVSHDREFLDGLVDKVYEFRNKKMKEHLGGIYEFLARKKLESLREMELQKPSGKTLPQELSDQGKKTASKLSYEERKEISKQVKKVQQRVKKCEDKIAKLEKEVAKMDIEMQDPVKAADTDFIKTYQKANTALETEMKNWEQYHVELEQAEEEKKKMD</sequence>
<evidence type="ECO:0000256" key="4">
    <source>
        <dbReference type="ARBA" id="ARBA00061551"/>
    </source>
</evidence>
<accession>A0A521B2U8</accession>
<dbReference type="AlphaFoldDB" id="A0A521B2U8"/>
<dbReference type="FunFam" id="3.40.50.300:FF:000011">
    <property type="entry name" value="Putative ABC transporter ATP-binding component"/>
    <property type="match status" value="1"/>
</dbReference>
<dbReference type="InterPro" id="IPR032781">
    <property type="entry name" value="ABC_tran_Xtn"/>
</dbReference>
<dbReference type="SMART" id="SM00382">
    <property type="entry name" value="AAA"/>
    <property type="match status" value="2"/>
</dbReference>
<dbReference type="SUPFAM" id="SSF52540">
    <property type="entry name" value="P-loop containing nucleoside triphosphate hydrolases"/>
    <property type="match status" value="2"/>
</dbReference>
<dbReference type="FunFam" id="3.40.50.300:FF:000070">
    <property type="entry name" value="Putative ABC transporter ATP-binding component"/>
    <property type="match status" value="1"/>
</dbReference>
<keyword evidence="3 9" id="KW-0067">ATP-binding</keyword>
<dbReference type="PANTHER" id="PTHR42855">
    <property type="entry name" value="ABC TRANSPORTER ATP-BINDING SUBUNIT"/>
    <property type="match status" value="1"/>
</dbReference>
<dbReference type="PROSITE" id="PS00211">
    <property type="entry name" value="ABC_TRANSPORTER_1"/>
    <property type="match status" value="2"/>
</dbReference>
<feature type="domain" description="ABC transporter" evidence="8">
    <location>
        <begin position="2"/>
        <end position="260"/>
    </location>
</feature>
<protein>
    <recommendedName>
        <fullName evidence="5">Probable ATP-binding protein YbiT</fullName>
    </recommendedName>
</protein>
<reference evidence="9 10" key="1">
    <citation type="submission" date="2017-05" db="EMBL/GenBank/DDBJ databases">
        <authorList>
            <person name="Varghese N."/>
            <person name="Submissions S."/>
        </authorList>
    </citation>
    <scope>NUCLEOTIDE SEQUENCE [LARGE SCALE GENOMIC DNA]</scope>
    <source>
        <strain evidence="9 10">DSM 27040</strain>
    </source>
</reference>
<evidence type="ECO:0000259" key="8">
    <source>
        <dbReference type="PROSITE" id="PS50893"/>
    </source>
</evidence>
<dbReference type="Gene3D" id="3.40.50.300">
    <property type="entry name" value="P-loop containing nucleotide triphosphate hydrolases"/>
    <property type="match status" value="2"/>
</dbReference>
<dbReference type="InterPro" id="IPR017871">
    <property type="entry name" value="ABC_transporter-like_CS"/>
</dbReference>
<evidence type="ECO:0000256" key="1">
    <source>
        <dbReference type="ARBA" id="ARBA00022737"/>
    </source>
</evidence>
<feature type="coiled-coil region" evidence="6">
    <location>
        <begin position="85"/>
        <end position="112"/>
    </location>
</feature>
<dbReference type="InterPro" id="IPR037118">
    <property type="entry name" value="Val-tRNA_synth_C_sf"/>
</dbReference>
<dbReference type="CDD" id="cd03221">
    <property type="entry name" value="ABCF_EF-3"/>
    <property type="match status" value="2"/>
</dbReference>
<dbReference type="InterPro" id="IPR027417">
    <property type="entry name" value="P-loop_NTPase"/>
</dbReference>
<evidence type="ECO:0000256" key="7">
    <source>
        <dbReference type="SAM" id="MobiDB-lite"/>
    </source>
</evidence>
<keyword evidence="2" id="KW-0547">Nucleotide-binding</keyword>
<gene>
    <name evidence="9" type="ORF">SAMN06265379_101631</name>
</gene>
<dbReference type="EMBL" id="FXTB01000001">
    <property type="protein sequence ID" value="SMO41398.1"/>
    <property type="molecule type" value="Genomic_DNA"/>
</dbReference>
<keyword evidence="1" id="KW-0677">Repeat</keyword>
<dbReference type="PROSITE" id="PS50893">
    <property type="entry name" value="ABC_TRANSPORTER_2"/>
    <property type="match status" value="2"/>
</dbReference>
<organism evidence="9 10">
    <name type="scientific">Saccharicrinis carchari</name>
    <dbReference type="NCBI Taxonomy" id="1168039"/>
    <lineage>
        <taxon>Bacteria</taxon>
        <taxon>Pseudomonadati</taxon>
        <taxon>Bacteroidota</taxon>
        <taxon>Bacteroidia</taxon>
        <taxon>Marinilabiliales</taxon>
        <taxon>Marinilabiliaceae</taxon>
        <taxon>Saccharicrinis</taxon>
    </lineage>
</organism>
<comment type="similarity">
    <text evidence="4">Belongs to the ABC transporter superfamily. ABCF family. YbiT subfamily.</text>
</comment>
<evidence type="ECO:0000256" key="5">
    <source>
        <dbReference type="ARBA" id="ARBA00074044"/>
    </source>
</evidence>
<dbReference type="GO" id="GO:0005524">
    <property type="term" value="F:ATP binding"/>
    <property type="evidence" value="ECO:0007669"/>
    <property type="project" value="UniProtKB-KW"/>
</dbReference>
<dbReference type="PANTHER" id="PTHR42855:SF2">
    <property type="entry name" value="DRUG RESISTANCE ABC TRANSPORTER,ATP-BINDING PROTEIN"/>
    <property type="match status" value="1"/>
</dbReference>
<dbReference type="InterPro" id="IPR003439">
    <property type="entry name" value="ABC_transporter-like_ATP-bd"/>
</dbReference>
<evidence type="ECO:0000313" key="9">
    <source>
        <dbReference type="EMBL" id="SMO41398.1"/>
    </source>
</evidence>
<dbReference type="InterPro" id="IPR003593">
    <property type="entry name" value="AAA+_ATPase"/>
</dbReference>
<dbReference type="Proteomes" id="UP000319040">
    <property type="component" value="Unassembled WGS sequence"/>
</dbReference>
<keyword evidence="6" id="KW-0175">Coiled coil</keyword>
<dbReference type="Pfam" id="PF00005">
    <property type="entry name" value="ABC_tran"/>
    <property type="match status" value="2"/>
</dbReference>
<dbReference type="RefSeq" id="WP_142531976.1">
    <property type="nucleotide sequence ID" value="NZ_FXTB01000001.1"/>
</dbReference>
<dbReference type="GO" id="GO:0016887">
    <property type="term" value="F:ATP hydrolysis activity"/>
    <property type="evidence" value="ECO:0007669"/>
    <property type="project" value="InterPro"/>
</dbReference>
<feature type="domain" description="ABC transporter" evidence="8">
    <location>
        <begin position="328"/>
        <end position="541"/>
    </location>
</feature>
<feature type="coiled-coil region" evidence="6">
    <location>
        <begin position="571"/>
        <end position="648"/>
    </location>
</feature>
<dbReference type="Gene3D" id="1.10.287.380">
    <property type="entry name" value="Valyl-tRNA synthetase, C-terminal domain"/>
    <property type="match status" value="1"/>
</dbReference>
<evidence type="ECO:0000256" key="6">
    <source>
        <dbReference type="SAM" id="Coils"/>
    </source>
</evidence>
<dbReference type="Pfam" id="PF12848">
    <property type="entry name" value="ABC_tran_Xtn"/>
    <property type="match status" value="1"/>
</dbReference>
<feature type="region of interest" description="Disordered" evidence="7">
    <location>
        <begin position="542"/>
        <end position="567"/>
    </location>
</feature>
<evidence type="ECO:0000313" key="10">
    <source>
        <dbReference type="Proteomes" id="UP000319040"/>
    </source>
</evidence>
<evidence type="ECO:0000256" key="2">
    <source>
        <dbReference type="ARBA" id="ARBA00022741"/>
    </source>
</evidence>
<keyword evidence="10" id="KW-1185">Reference proteome</keyword>
<evidence type="ECO:0000256" key="3">
    <source>
        <dbReference type="ARBA" id="ARBA00022840"/>
    </source>
</evidence>
<proteinExistence type="inferred from homology"/>